<dbReference type="InterPro" id="IPR011990">
    <property type="entry name" value="TPR-like_helical_dom_sf"/>
</dbReference>
<accession>A0A8B7CK67</accession>
<comment type="similarity">
    <text evidence="1">Belongs to the PPR family. P subfamily.</text>
</comment>
<reference evidence="6 7" key="2">
    <citation type="submission" date="2025-04" db="UniProtKB">
        <authorList>
            <consortium name="RefSeq"/>
        </authorList>
    </citation>
    <scope>IDENTIFICATION</scope>
    <source>
        <tissue evidence="6 7">Young leaves</tissue>
    </source>
</reference>
<dbReference type="NCBIfam" id="TIGR00756">
    <property type="entry name" value="PPR"/>
    <property type="match status" value="2"/>
</dbReference>
<dbReference type="KEGG" id="pda:103715009"/>
<dbReference type="OrthoDB" id="783540at2759"/>
<dbReference type="Proteomes" id="UP000228380">
    <property type="component" value="Chromosome 11"/>
</dbReference>
<evidence type="ECO:0000313" key="7">
    <source>
        <dbReference type="RefSeq" id="XP_026663463.2"/>
    </source>
</evidence>
<evidence type="ECO:0000313" key="6">
    <source>
        <dbReference type="RefSeq" id="XP_008800731.2"/>
    </source>
</evidence>
<dbReference type="RefSeq" id="XP_008800731.2">
    <property type="nucleotide sequence ID" value="XM_008802509.4"/>
</dbReference>
<evidence type="ECO:0000313" key="5">
    <source>
        <dbReference type="Proteomes" id="UP000228380"/>
    </source>
</evidence>
<dbReference type="InterPro" id="IPR057440">
    <property type="entry name" value="At1g68980-like_TPR"/>
</dbReference>
<name>A0A8B7CK67_PHODC</name>
<dbReference type="RefSeq" id="XP_026663463.2">
    <property type="nucleotide sequence ID" value="XM_026807662.2"/>
</dbReference>
<keyword evidence="5" id="KW-1185">Reference proteome</keyword>
<feature type="domain" description="At1g68980-like TPR repeats" evidence="4">
    <location>
        <begin position="74"/>
        <end position="216"/>
    </location>
</feature>
<dbReference type="AlphaFoldDB" id="A0A8B7CK67"/>
<reference evidence="5" key="1">
    <citation type="journal article" date="2019" name="Nat. Commun.">
        <title>Genome-wide association mapping of date palm fruit traits.</title>
        <authorList>
            <person name="Hazzouri K.M."/>
            <person name="Gros-Balthazard M."/>
            <person name="Flowers J.M."/>
            <person name="Copetti D."/>
            <person name="Lemansour A."/>
            <person name="Lebrun M."/>
            <person name="Masmoudi K."/>
            <person name="Ferrand S."/>
            <person name="Dhar M.I."/>
            <person name="Fresquez Z.A."/>
            <person name="Rosas U."/>
            <person name="Zhang J."/>
            <person name="Talag J."/>
            <person name="Lee S."/>
            <person name="Kudrna D."/>
            <person name="Powell R.F."/>
            <person name="Leitch I.J."/>
            <person name="Krueger R.R."/>
            <person name="Wing R.A."/>
            <person name="Amiri K.M.A."/>
            <person name="Purugganan M.D."/>
        </authorList>
    </citation>
    <scope>NUCLEOTIDE SEQUENCE [LARGE SCALE GENOMIC DNA]</scope>
    <source>
        <strain evidence="5">cv. Khalas</strain>
    </source>
</reference>
<dbReference type="Pfam" id="PF01535">
    <property type="entry name" value="PPR"/>
    <property type="match status" value="2"/>
</dbReference>
<evidence type="ECO:0000256" key="1">
    <source>
        <dbReference type="ARBA" id="ARBA00007626"/>
    </source>
</evidence>
<dbReference type="Gene3D" id="1.25.40.10">
    <property type="entry name" value="Tetratricopeptide repeat domain"/>
    <property type="match status" value="3"/>
</dbReference>
<dbReference type="PANTHER" id="PTHR46598">
    <property type="entry name" value="BNAC05G43320D PROTEIN"/>
    <property type="match status" value="1"/>
</dbReference>
<evidence type="ECO:0000256" key="2">
    <source>
        <dbReference type="ARBA" id="ARBA00022737"/>
    </source>
</evidence>
<dbReference type="PROSITE" id="PS51375">
    <property type="entry name" value="PPR"/>
    <property type="match status" value="2"/>
</dbReference>
<feature type="repeat" description="PPR" evidence="3">
    <location>
        <begin position="477"/>
        <end position="511"/>
    </location>
</feature>
<gene>
    <name evidence="6 7" type="primary">LOC103715009</name>
</gene>
<evidence type="ECO:0000259" key="4">
    <source>
        <dbReference type="Pfam" id="PF25245"/>
    </source>
</evidence>
<dbReference type="GeneID" id="103715009"/>
<keyword evidence="2" id="KW-0677">Repeat</keyword>
<dbReference type="Pfam" id="PF13041">
    <property type="entry name" value="PPR_2"/>
    <property type="match status" value="1"/>
</dbReference>
<evidence type="ECO:0000256" key="3">
    <source>
        <dbReference type="PROSITE-ProRule" id="PRU00708"/>
    </source>
</evidence>
<dbReference type="InterPro" id="IPR002885">
    <property type="entry name" value="PPR_rpt"/>
</dbReference>
<feature type="repeat" description="PPR" evidence="3">
    <location>
        <begin position="562"/>
        <end position="596"/>
    </location>
</feature>
<dbReference type="PANTHER" id="PTHR46598:SF3">
    <property type="entry name" value="OS07G0495300 PROTEIN"/>
    <property type="match status" value="1"/>
</dbReference>
<sequence>MMRGFFKLYQLGHRFSWVGFAAEVVGSVSHAGGFFNKYNVLHTSALCFRRQYNPSLQHLCTRTPYEVLWEGSSSATLLRKLEIALKDDSVNEAWEAFSNFERLYGFPEQHLVSKMIILLSYSSSCHWLHKAYDLVLVVQNEKPNLLHYDPLTRLALTLLRAQMPIPASTVLRIVLGNGKLPPIDIWCTLFFHLVKTQTGSYLASDILIDICEFVLDHTSDAKRFKSINANAVKPNITIFNLVLNSCAEFGSTLMAQQIIELIPRVGVVADANTVIIMARIYEMIGQRDELRKLKKHIDGVSSVILNRHFRQFYDCLLSLHFKYNDIDAAAELMLDLYQRPKSLQSPCGLYGKSNGPQTYCMVQIGSDNLRMGYKIMVEPNQIQNDFVVDAQSYSKLVLFTDGKLVPSKRALAKLINCYVKERKVDKLSNFFINIQKDVDSKEANLCLDVMDACIQLGLLDTAHDILDNMEGAGILIGSKTYISLLRSYCRENMLEESKVLLKQMRKVGLFVNISDEQALFQCVSEDGAANPCDKITASSVGKSHLVEYLDRELREEYSKCHLIYEFNSSIQFFCKAKMIEDALKTFKRMKQRNIQPTVQTFSHLVYGYSLLKMYREITILWGEIRRRLEDGVLVVDRDLFELLLWNFLKGGYFERVLEIINCMIKQNMYIDKWKYKREFLKLHKNLYRSLKASSTRTDAQSKRLEHVRAFRQWVGIK</sequence>
<protein>
    <submittedName>
        <fullName evidence="6 7">Pentatricopeptide repeat-containing protein At4g17616 isoform X1</fullName>
    </submittedName>
</protein>
<organism evidence="5 6">
    <name type="scientific">Phoenix dactylifera</name>
    <name type="common">Date palm</name>
    <dbReference type="NCBI Taxonomy" id="42345"/>
    <lineage>
        <taxon>Eukaryota</taxon>
        <taxon>Viridiplantae</taxon>
        <taxon>Streptophyta</taxon>
        <taxon>Embryophyta</taxon>
        <taxon>Tracheophyta</taxon>
        <taxon>Spermatophyta</taxon>
        <taxon>Magnoliopsida</taxon>
        <taxon>Liliopsida</taxon>
        <taxon>Arecaceae</taxon>
        <taxon>Coryphoideae</taxon>
        <taxon>Phoeniceae</taxon>
        <taxon>Phoenix</taxon>
    </lineage>
</organism>
<dbReference type="Pfam" id="PF25245">
    <property type="entry name" value="TPR_At1g68980"/>
    <property type="match status" value="1"/>
</dbReference>
<proteinExistence type="inferred from homology"/>